<dbReference type="GO" id="GO:0006427">
    <property type="term" value="P:histidyl-tRNA aminoacylation"/>
    <property type="evidence" value="ECO:0007669"/>
    <property type="project" value="UniProtKB-UniRule"/>
</dbReference>
<evidence type="ECO:0000256" key="7">
    <source>
        <dbReference type="ARBA" id="ARBA00023146"/>
    </source>
</evidence>
<keyword evidence="7 9" id="KW-0030">Aminoacyl-tRNA synthetase</keyword>
<evidence type="ECO:0000256" key="6">
    <source>
        <dbReference type="ARBA" id="ARBA00022917"/>
    </source>
</evidence>
<dbReference type="CDD" id="cd00773">
    <property type="entry name" value="HisRS-like_core"/>
    <property type="match status" value="1"/>
</dbReference>
<feature type="binding site" evidence="10">
    <location>
        <begin position="80"/>
        <end position="82"/>
    </location>
    <ligand>
        <name>L-histidine</name>
        <dbReference type="ChEBI" id="CHEBI:57595"/>
    </ligand>
</feature>
<protein>
    <recommendedName>
        <fullName evidence="9">Histidine--tRNA ligase</fullName>
        <ecNumber evidence="9">6.1.1.21</ecNumber>
    </recommendedName>
    <alternativeName>
        <fullName evidence="9">Histidyl-tRNA synthetase</fullName>
        <shortName evidence="9">HisRS</shortName>
    </alternativeName>
</protein>
<comment type="similarity">
    <text evidence="1 9">Belongs to the class-II aminoacyl-tRNA synthetase family.</text>
</comment>
<dbReference type="GO" id="GO:0005737">
    <property type="term" value="C:cytoplasm"/>
    <property type="evidence" value="ECO:0007669"/>
    <property type="project" value="UniProtKB-SubCell"/>
</dbReference>
<dbReference type="NCBIfam" id="TIGR00442">
    <property type="entry name" value="hisS"/>
    <property type="match status" value="1"/>
</dbReference>
<evidence type="ECO:0000313" key="13">
    <source>
        <dbReference type="Proteomes" id="UP001357733"/>
    </source>
</evidence>
<keyword evidence="2 9" id="KW-0963">Cytoplasm</keyword>
<keyword evidence="3 9" id="KW-0436">Ligase</keyword>
<gene>
    <name evidence="9 12" type="primary">hisS</name>
    <name evidence="12" type="ORF">VLK81_06120</name>
</gene>
<evidence type="ECO:0000313" key="12">
    <source>
        <dbReference type="EMBL" id="MEB3429587.1"/>
    </source>
</evidence>
<dbReference type="Proteomes" id="UP001357733">
    <property type="component" value="Unassembled WGS sequence"/>
</dbReference>
<feature type="binding site" evidence="10">
    <location>
        <position position="128"/>
    </location>
    <ligand>
        <name>L-histidine</name>
        <dbReference type="ChEBI" id="CHEBI:57595"/>
    </ligand>
</feature>
<dbReference type="GO" id="GO:0004821">
    <property type="term" value="F:histidine-tRNA ligase activity"/>
    <property type="evidence" value="ECO:0007669"/>
    <property type="project" value="UniProtKB-UniRule"/>
</dbReference>
<comment type="subcellular location">
    <subcellularLocation>
        <location evidence="9">Cytoplasm</location>
    </subcellularLocation>
</comment>
<evidence type="ECO:0000256" key="10">
    <source>
        <dbReference type="PIRSR" id="PIRSR001549-1"/>
    </source>
</evidence>
<dbReference type="PIRSF" id="PIRSF001549">
    <property type="entry name" value="His-tRNA_synth"/>
    <property type="match status" value="1"/>
</dbReference>
<dbReference type="InterPro" id="IPR006195">
    <property type="entry name" value="aa-tRNA-synth_II"/>
</dbReference>
<feature type="binding site" evidence="10">
    <location>
        <position position="275"/>
    </location>
    <ligand>
        <name>L-histidine</name>
        <dbReference type="ChEBI" id="CHEBI:57595"/>
    </ligand>
</feature>
<evidence type="ECO:0000259" key="11">
    <source>
        <dbReference type="PROSITE" id="PS50862"/>
    </source>
</evidence>
<comment type="subunit">
    <text evidence="9">Homodimer.</text>
</comment>
<evidence type="ECO:0000256" key="1">
    <source>
        <dbReference type="ARBA" id="ARBA00008226"/>
    </source>
</evidence>
<dbReference type="RefSeq" id="WP_324619768.1">
    <property type="nucleotide sequence ID" value="NZ_JAYKOT010000003.1"/>
</dbReference>
<dbReference type="Pfam" id="PF13393">
    <property type="entry name" value="tRNA-synt_His"/>
    <property type="match status" value="1"/>
</dbReference>
<dbReference type="InterPro" id="IPR004516">
    <property type="entry name" value="HisRS/HisZ"/>
</dbReference>
<evidence type="ECO:0000256" key="5">
    <source>
        <dbReference type="ARBA" id="ARBA00022840"/>
    </source>
</evidence>
<dbReference type="Pfam" id="PF03129">
    <property type="entry name" value="HGTP_anticodon"/>
    <property type="match status" value="1"/>
</dbReference>
<feature type="domain" description="Aminoacyl-transfer RNA synthetases class-II family profile" evidence="11">
    <location>
        <begin position="22"/>
        <end position="360"/>
    </location>
</feature>
<dbReference type="PANTHER" id="PTHR11476">
    <property type="entry name" value="HISTIDYL-TRNA SYNTHETASE"/>
    <property type="match status" value="1"/>
</dbReference>
<reference evidence="12 13" key="1">
    <citation type="submission" date="2024-01" db="EMBL/GenBank/DDBJ databases">
        <title>Complete genome sequence of Citroniella saccharovorans strain M6.X9, isolated from human fecal sample.</title>
        <authorList>
            <person name="Cheng G."/>
            <person name="Westerholm M."/>
            <person name="Schnurer A."/>
        </authorList>
    </citation>
    <scope>NUCLEOTIDE SEQUENCE [LARGE SCALE GENOMIC DNA]</scope>
    <source>
        <strain evidence="12 13">DSM 29873</strain>
    </source>
</reference>
<keyword evidence="6 9" id="KW-0648">Protein biosynthesis</keyword>
<dbReference type="CDD" id="cd00859">
    <property type="entry name" value="HisRS_anticodon"/>
    <property type="match status" value="1"/>
</dbReference>
<dbReference type="PANTHER" id="PTHR11476:SF7">
    <property type="entry name" value="HISTIDINE--TRNA LIGASE"/>
    <property type="match status" value="1"/>
</dbReference>
<organism evidence="12 13">
    <name type="scientific">Citroniella saccharovorans</name>
    <dbReference type="NCBI Taxonomy" id="2053367"/>
    <lineage>
        <taxon>Bacteria</taxon>
        <taxon>Bacillati</taxon>
        <taxon>Bacillota</taxon>
        <taxon>Tissierellia</taxon>
        <taxon>Tissierellales</taxon>
        <taxon>Peptoniphilaceae</taxon>
        <taxon>Citroniella</taxon>
    </lineage>
</organism>
<dbReference type="GO" id="GO:0005524">
    <property type="term" value="F:ATP binding"/>
    <property type="evidence" value="ECO:0007669"/>
    <property type="project" value="UniProtKB-UniRule"/>
</dbReference>
<dbReference type="GO" id="GO:0140096">
    <property type="term" value="F:catalytic activity, acting on a protein"/>
    <property type="evidence" value="ECO:0007669"/>
    <property type="project" value="UniProtKB-ARBA"/>
</dbReference>
<dbReference type="InterPro" id="IPR045864">
    <property type="entry name" value="aa-tRNA-synth_II/BPL/LPL"/>
</dbReference>
<proteinExistence type="inferred from homology"/>
<dbReference type="GO" id="GO:0016740">
    <property type="term" value="F:transferase activity"/>
    <property type="evidence" value="ECO:0007669"/>
    <property type="project" value="UniProtKB-ARBA"/>
</dbReference>
<dbReference type="SUPFAM" id="SSF52954">
    <property type="entry name" value="Class II aaRS ABD-related"/>
    <property type="match status" value="1"/>
</dbReference>
<keyword evidence="4 9" id="KW-0547">Nucleotide-binding</keyword>
<dbReference type="InterPro" id="IPR015807">
    <property type="entry name" value="His-tRNA-ligase"/>
</dbReference>
<evidence type="ECO:0000256" key="2">
    <source>
        <dbReference type="ARBA" id="ARBA00022490"/>
    </source>
</evidence>
<dbReference type="InterPro" id="IPR004154">
    <property type="entry name" value="Anticodon-bd"/>
</dbReference>
<keyword evidence="13" id="KW-1185">Reference proteome</keyword>
<dbReference type="HAMAP" id="MF_00127">
    <property type="entry name" value="His_tRNA_synth"/>
    <property type="match status" value="1"/>
</dbReference>
<dbReference type="EMBL" id="JAYKOT010000003">
    <property type="protein sequence ID" value="MEB3429587.1"/>
    <property type="molecule type" value="Genomic_DNA"/>
</dbReference>
<feature type="binding site" evidence="10">
    <location>
        <position position="124"/>
    </location>
    <ligand>
        <name>L-histidine</name>
        <dbReference type="ChEBI" id="CHEBI:57595"/>
    </ligand>
</feature>
<dbReference type="PROSITE" id="PS50862">
    <property type="entry name" value="AA_TRNA_LIGASE_II"/>
    <property type="match status" value="1"/>
</dbReference>
<evidence type="ECO:0000256" key="4">
    <source>
        <dbReference type="ARBA" id="ARBA00022741"/>
    </source>
</evidence>
<dbReference type="InterPro" id="IPR033656">
    <property type="entry name" value="HisRS_anticodon"/>
</dbReference>
<comment type="caution">
    <text evidence="12">The sequence shown here is derived from an EMBL/GenBank/DDBJ whole genome shotgun (WGS) entry which is preliminary data.</text>
</comment>
<feature type="binding site" evidence="10">
    <location>
        <begin position="279"/>
        <end position="280"/>
    </location>
    <ligand>
        <name>L-histidine</name>
        <dbReference type="ChEBI" id="CHEBI:57595"/>
    </ligand>
</feature>
<dbReference type="EC" id="6.1.1.21" evidence="9"/>
<evidence type="ECO:0000256" key="9">
    <source>
        <dbReference type="HAMAP-Rule" id="MF_00127"/>
    </source>
</evidence>
<name>A0AAW9MY68_9FIRM</name>
<dbReference type="InterPro" id="IPR036621">
    <property type="entry name" value="Anticodon-bd_dom_sf"/>
</dbReference>
<dbReference type="Gene3D" id="3.40.50.800">
    <property type="entry name" value="Anticodon-binding domain"/>
    <property type="match status" value="1"/>
</dbReference>
<feature type="binding site" evidence="10">
    <location>
        <position position="110"/>
    </location>
    <ligand>
        <name>L-histidine</name>
        <dbReference type="ChEBI" id="CHEBI:57595"/>
    </ligand>
</feature>
<accession>A0AAW9MY68</accession>
<keyword evidence="5 9" id="KW-0067">ATP-binding</keyword>
<evidence type="ECO:0000256" key="3">
    <source>
        <dbReference type="ARBA" id="ARBA00022598"/>
    </source>
</evidence>
<dbReference type="Gene3D" id="3.30.930.10">
    <property type="entry name" value="Bira Bifunctional Protein, Domain 2"/>
    <property type="match status" value="1"/>
</dbReference>
<dbReference type="AlphaFoldDB" id="A0AAW9MY68"/>
<comment type="catalytic activity">
    <reaction evidence="8 9">
        <text>tRNA(His) + L-histidine + ATP = L-histidyl-tRNA(His) + AMP + diphosphate + H(+)</text>
        <dbReference type="Rhea" id="RHEA:17313"/>
        <dbReference type="Rhea" id="RHEA-COMP:9665"/>
        <dbReference type="Rhea" id="RHEA-COMP:9689"/>
        <dbReference type="ChEBI" id="CHEBI:15378"/>
        <dbReference type="ChEBI" id="CHEBI:30616"/>
        <dbReference type="ChEBI" id="CHEBI:33019"/>
        <dbReference type="ChEBI" id="CHEBI:57595"/>
        <dbReference type="ChEBI" id="CHEBI:78442"/>
        <dbReference type="ChEBI" id="CHEBI:78527"/>
        <dbReference type="ChEBI" id="CHEBI:456215"/>
        <dbReference type="EC" id="6.1.1.21"/>
    </reaction>
</comment>
<dbReference type="SUPFAM" id="SSF55681">
    <property type="entry name" value="Class II aaRS and biotin synthetases"/>
    <property type="match status" value="1"/>
</dbReference>
<dbReference type="InterPro" id="IPR041715">
    <property type="entry name" value="HisRS-like_core"/>
</dbReference>
<evidence type="ECO:0000256" key="8">
    <source>
        <dbReference type="ARBA" id="ARBA00047639"/>
    </source>
</evidence>
<sequence length="437" mass="51076">MTIVKPSILPGFLELLPRDQIVFDNLKEIIERNFKFYGFFPLDTPMIEKKEVLLAKENGETTKQMYEIDSSSKDMVLRFDLTVPLSRYVAEHYHELEFPFRRYQISKVFRGERNQKGRFKEFYQADIDIIGDNSLDIKNDAEIPRVILSILKDMNFDQISFHINNRKLINGFMKSLDIENYDEVLRAIDKVKKMTKENFYSYLLELVKSNEKADSIIEFVSKDLENEEIIDYLNSLEIDNEEFVQGLEELKEVYKYMKIFGVDNEYIRIDLSITRGLDYYTGTVYETFIKGFESIGSICSGGRYENLSGNFIERNLPGVGISIGLSRLYYSLNELGLLNNEKNNNIDLIIFSMGVSYEYPIKILNLLRSNNYKAQIYFEDVKFKKKLNYANKLGIPYVIIIGDEELKENKVTFKNMQTGEQILCSSEELITKLNDIL</sequence>